<dbReference type="AlphaFoldDB" id="X1H126"/>
<proteinExistence type="predicted"/>
<evidence type="ECO:0000313" key="1">
    <source>
        <dbReference type="EMBL" id="GAH63122.1"/>
    </source>
</evidence>
<gene>
    <name evidence="1" type="ORF">S03H2_48232</name>
</gene>
<sequence>SQAGAKGKITAERLLSEIRNLESKYLRRPLQRYNLVTSISVNRVCKLKRKKVYGCTISFCSFLPKVYDEAISEIIEHVRYSIAGKIRTNYMYVKVSVSAKSHDEAANKALDALDLIRGIWNFFENRKQGIRISSGKRYPVNKYILGPLHTLHKPDGKLATENWWYNLEYVYQIRPYDPSRVIGKLYKFESSVRKLIQKSKYSSEIDTAILRYTRALDLTNWEDAFLRLWSVLEYLTGMNRNDRYEVIVKRAAFVFGGEKYARQV</sequence>
<comment type="caution">
    <text evidence="1">The sequence shown here is derived from an EMBL/GenBank/DDBJ whole genome shotgun (WGS) entry which is preliminary data.</text>
</comment>
<name>X1H126_9ZZZZ</name>
<feature type="non-terminal residue" evidence="1">
    <location>
        <position position="1"/>
    </location>
</feature>
<dbReference type="EMBL" id="BARU01030392">
    <property type="protein sequence ID" value="GAH63122.1"/>
    <property type="molecule type" value="Genomic_DNA"/>
</dbReference>
<protein>
    <submittedName>
        <fullName evidence="1">Uncharacterized protein</fullName>
    </submittedName>
</protein>
<feature type="non-terminal residue" evidence="1">
    <location>
        <position position="264"/>
    </location>
</feature>
<reference evidence="1" key="1">
    <citation type="journal article" date="2014" name="Front. Microbiol.">
        <title>High frequency of phylogenetically diverse reductive dehalogenase-homologous genes in deep subseafloor sedimentary metagenomes.</title>
        <authorList>
            <person name="Kawai M."/>
            <person name="Futagami T."/>
            <person name="Toyoda A."/>
            <person name="Takaki Y."/>
            <person name="Nishi S."/>
            <person name="Hori S."/>
            <person name="Arai W."/>
            <person name="Tsubouchi T."/>
            <person name="Morono Y."/>
            <person name="Uchiyama I."/>
            <person name="Ito T."/>
            <person name="Fujiyama A."/>
            <person name="Inagaki F."/>
            <person name="Takami H."/>
        </authorList>
    </citation>
    <scope>NUCLEOTIDE SEQUENCE</scope>
    <source>
        <strain evidence="1">Expedition CK06-06</strain>
    </source>
</reference>
<organism evidence="1">
    <name type="scientific">marine sediment metagenome</name>
    <dbReference type="NCBI Taxonomy" id="412755"/>
    <lineage>
        <taxon>unclassified sequences</taxon>
        <taxon>metagenomes</taxon>
        <taxon>ecological metagenomes</taxon>
    </lineage>
</organism>
<accession>X1H126</accession>